<dbReference type="AlphaFoldDB" id="A0A240UJT7"/>
<keyword evidence="1" id="KW-0812">Transmembrane</keyword>
<dbReference type="RefSeq" id="WP_086929105.1">
    <property type="nucleotide sequence ID" value="NZ_CP021364.1"/>
</dbReference>
<keyword evidence="3" id="KW-1185">Reference proteome</keyword>
<sequence length="71" mass="7350">MFKAGWMVLVPPRVGFFDLAPLGLPVSAGAAVGIVLLLAAPACGPIDTRKVLKGAPGQIVVSLLRSSLRIR</sequence>
<keyword evidence="1" id="KW-0472">Membrane</keyword>
<geneLocation type="plasmid" evidence="2 3">
    <name>pACP4.2</name>
</geneLocation>
<keyword evidence="1" id="KW-1133">Transmembrane helix</keyword>
<gene>
    <name evidence="2" type="ORF">CBP36_20715</name>
</gene>
<evidence type="ECO:0000256" key="1">
    <source>
        <dbReference type="SAM" id="Phobius"/>
    </source>
</evidence>
<protein>
    <submittedName>
        <fullName evidence="2">Uncharacterized protein</fullName>
    </submittedName>
</protein>
<dbReference type="Proteomes" id="UP000194440">
    <property type="component" value="Plasmid pACP4.2"/>
</dbReference>
<organism evidence="2 3">
    <name type="scientific">Acidovorax carolinensis</name>
    <dbReference type="NCBI Taxonomy" id="553814"/>
    <lineage>
        <taxon>Bacteria</taxon>
        <taxon>Pseudomonadati</taxon>
        <taxon>Pseudomonadota</taxon>
        <taxon>Betaproteobacteria</taxon>
        <taxon>Burkholderiales</taxon>
        <taxon>Comamonadaceae</taxon>
        <taxon>Acidovorax</taxon>
    </lineage>
</organism>
<feature type="transmembrane region" description="Helical" evidence="1">
    <location>
        <begin position="20"/>
        <end position="40"/>
    </location>
</feature>
<dbReference type="KEGG" id="acip:CBP36_20715"/>
<name>A0A240UJT7_9BURK</name>
<dbReference type="KEGG" id="acis:CBP35_20800"/>
<reference evidence="2" key="1">
    <citation type="submission" date="2017-05" db="EMBL/GenBank/DDBJ databases">
        <title>Polyphasic characterization of four soil-derived phenanthrene-degrading Acidovorax strains and proposal of Acidovorax phenanthrenivorans sp. nov.</title>
        <authorList>
            <person name="Singleton D."/>
            <person name="Lee J."/>
            <person name="Dickey A.N."/>
            <person name="Stroud A."/>
            <person name="Scholl E.H."/>
            <person name="Wright F.A."/>
            <person name="Aitken M.D."/>
        </authorList>
    </citation>
    <scope>NUCLEOTIDE SEQUENCE</scope>
    <source>
        <strain evidence="2">P4</strain>
        <plasmid evidence="2">pACP4.2</plasmid>
    </source>
</reference>
<proteinExistence type="predicted"/>
<dbReference type="EMBL" id="CP021368">
    <property type="protein sequence ID" value="ART61386.1"/>
    <property type="molecule type" value="Genomic_DNA"/>
</dbReference>
<evidence type="ECO:0000313" key="3">
    <source>
        <dbReference type="Proteomes" id="UP000194440"/>
    </source>
</evidence>
<keyword evidence="2" id="KW-0614">Plasmid</keyword>
<accession>A0A240UJT7</accession>
<evidence type="ECO:0000313" key="2">
    <source>
        <dbReference type="EMBL" id="ART61386.1"/>
    </source>
</evidence>